<evidence type="ECO:0000256" key="2">
    <source>
        <dbReference type="ARBA" id="ARBA00006555"/>
    </source>
</evidence>
<evidence type="ECO:0000256" key="7">
    <source>
        <dbReference type="ARBA" id="ARBA00022927"/>
    </source>
</evidence>
<dbReference type="eggNOG" id="COG0810">
    <property type="taxonomic scope" value="Bacteria"/>
</dbReference>
<dbReference type="SUPFAM" id="SSF74653">
    <property type="entry name" value="TolA/TonB C-terminal domain"/>
    <property type="match status" value="1"/>
</dbReference>
<keyword evidence="5" id="KW-0997">Cell inner membrane</keyword>
<evidence type="ECO:0000256" key="9">
    <source>
        <dbReference type="ARBA" id="ARBA00023136"/>
    </source>
</evidence>
<protein>
    <recommendedName>
        <fullName evidence="12">TonB C-terminal domain-containing protein</fullName>
    </recommendedName>
</protein>
<dbReference type="InterPro" id="IPR037682">
    <property type="entry name" value="TonB_C"/>
</dbReference>
<dbReference type="GO" id="GO:0031992">
    <property type="term" value="F:energy transducer activity"/>
    <property type="evidence" value="ECO:0007669"/>
    <property type="project" value="TreeGrafter"/>
</dbReference>
<dbReference type="RefSeq" id="WP_043797939.1">
    <property type="nucleotide sequence ID" value="NZ_AWXU01000041.1"/>
</dbReference>
<keyword evidence="6" id="KW-0812">Transmembrane</keyword>
<keyword evidence="4" id="KW-1003">Cell membrane</keyword>
<proteinExistence type="inferred from homology"/>
<keyword evidence="8" id="KW-1133">Transmembrane helix</keyword>
<evidence type="ECO:0000313" key="13">
    <source>
        <dbReference type="EMBL" id="KFN49060.1"/>
    </source>
</evidence>
<dbReference type="GO" id="GO:0098797">
    <property type="term" value="C:plasma membrane protein complex"/>
    <property type="evidence" value="ECO:0007669"/>
    <property type="project" value="TreeGrafter"/>
</dbReference>
<dbReference type="OrthoDB" id="9792439at2"/>
<evidence type="ECO:0000256" key="8">
    <source>
        <dbReference type="ARBA" id="ARBA00022989"/>
    </source>
</evidence>
<comment type="similarity">
    <text evidence="2">Belongs to the TonB family.</text>
</comment>
<keyword evidence="14" id="KW-1185">Reference proteome</keyword>
<evidence type="ECO:0000256" key="10">
    <source>
        <dbReference type="SAM" id="MobiDB-lite"/>
    </source>
</evidence>
<keyword evidence="3" id="KW-0813">Transport</keyword>
<evidence type="ECO:0000256" key="5">
    <source>
        <dbReference type="ARBA" id="ARBA00022519"/>
    </source>
</evidence>
<comment type="subcellular location">
    <subcellularLocation>
        <location evidence="1">Cell inner membrane</location>
        <topology evidence="1">Single-pass membrane protein</topology>
        <orientation evidence="1">Periplasmic side</orientation>
    </subcellularLocation>
</comment>
<dbReference type="GO" id="GO:0055085">
    <property type="term" value="P:transmembrane transport"/>
    <property type="evidence" value="ECO:0007669"/>
    <property type="project" value="InterPro"/>
</dbReference>
<feature type="domain" description="TonB C-terminal" evidence="12">
    <location>
        <begin position="84"/>
        <end position="180"/>
    </location>
</feature>
<dbReference type="PANTHER" id="PTHR33446">
    <property type="entry name" value="PROTEIN TONB-RELATED"/>
    <property type="match status" value="1"/>
</dbReference>
<evidence type="ECO:0000256" key="4">
    <source>
        <dbReference type="ARBA" id="ARBA00022475"/>
    </source>
</evidence>
<sequence length="202" mass="21016">APVAVAPASPVAAAPTPVAAAAPVAAPAPVAPALPVPAHPAAALPAAPPAESIDAESPVAADAPAAATPAAATPPAAADPALQPARVVHSTLAKPPRYVTRTELEREQEAVVWVMVELDETGRVLETDVVRNELNRDYGRSAMRAVKRWRFEPTRRDGVAVASTIVVPVAFDERRGADTEMGLRVSWYPRPPVPLIAPRADQ</sequence>
<evidence type="ECO:0000259" key="12">
    <source>
        <dbReference type="PROSITE" id="PS52015"/>
    </source>
</evidence>
<reference evidence="13 14" key="1">
    <citation type="submission" date="2013-09" db="EMBL/GenBank/DDBJ databases">
        <title>Genome sequencing of Arenimonas composti.</title>
        <authorList>
            <person name="Chen F."/>
            <person name="Wang G."/>
        </authorList>
    </citation>
    <scope>NUCLEOTIDE SEQUENCE [LARGE SCALE GENOMIC DNA]</scope>
    <source>
        <strain evidence="13 14">TR7-09</strain>
    </source>
</reference>
<evidence type="ECO:0000256" key="3">
    <source>
        <dbReference type="ARBA" id="ARBA00022448"/>
    </source>
</evidence>
<dbReference type="InterPro" id="IPR051045">
    <property type="entry name" value="TonB-dependent_transducer"/>
</dbReference>
<evidence type="ECO:0000256" key="11">
    <source>
        <dbReference type="SAM" id="SignalP"/>
    </source>
</evidence>
<feature type="region of interest" description="Disordered" evidence="10">
    <location>
        <begin position="42"/>
        <end position="81"/>
    </location>
</feature>
<feature type="chain" id="PRO_5001871672" description="TonB C-terminal domain-containing protein" evidence="11">
    <location>
        <begin position="21"/>
        <end position="202"/>
    </location>
</feature>
<organism evidence="13 14">
    <name type="scientific">Arenimonas composti TR7-09 = DSM 18010</name>
    <dbReference type="NCBI Taxonomy" id="1121013"/>
    <lineage>
        <taxon>Bacteria</taxon>
        <taxon>Pseudomonadati</taxon>
        <taxon>Pseudomonadota</taxon>
        <taxon>Gammaproteobacteria</taxon>
        <taxon>Lysobacterales</taxon>
        <taxon>Lysobacteraceae</taxon>
        <taxon>Arenimonas</taxon>
    </lineage>
</organism>
<evidence type="ECO:0000313" key="14">
    <source>
        <dbReference type="Proteomes" id="UP000029391"/>
    </source>
</evidence>
<evidence type="ECO:0000256" key="6">
    <source>
        <dbReference type="ARBA" id="ARBA00022692"/>
    </source>
</evidence>
<dbReference type="Gene3D" id="3.30.1150.10">
    <property type="match status" value="1"/>
</dbReference>
<dbReference type="AlphaFoldDB" id="A0A091BXI6"/>
<dbReference type="InterPro" id="IPR006260">
    <property type="entry name" value="TonB/TolA_C"/>
</dbReference>
<feature type="compositionally biased region" description="Low complexity" evidence="10">
    <location>
        <begin position="60"/>
        <end position="81"/>
    </location>
</feature>
<dbReference type="PANTHER" id="PTHR33446:SF2">
    <property type="entry name" value="PROTEIN TONB"/>
    <property type="match status" value="1"/>
</dbReference>
<dbReference type="PROSITE" id="PS52015">
    <property type="entry name" value="TONB_CTD"/>
    <property type="match status" value="1"/>
</dbReference>
<feature type="region of interest" description="Disordered" evidence="10">
    <location>
        <begin position="1"/>
        <end position="24"/>
    </location>
</feature>
<dbReference type="EMBL" id="AWXU01000041">
    <property type="protein sequence ID" value="KFN49060.1"/>
    <property type="molecule type" value="Genomic_DNA"/>
</dbReference>
<gene>
    <name evidence="13" type="ORF">P873_12260</name>
</gene>
<name>A0A091BXI6_9GAMM</name>
<keyword evidence="9" id="KW-0472">Membrane</keyword>
<dbReference type="Pfam" id="PF03544">
    <property type="entry name" value="TonB_C"/>
    <property type="match status" value="1"/>
</dbReference>
<dbReference type="GO" id="GO:0015031">
    <property type="term" value="P:protein transport"/>
    <property type="evidence" value="ECO:0007669"/>
    <property type="project" value="UniProtKB-KW"/>
</dbReference>
<feature type="signal peptide" evidence="11">
    <location>
        <begin position="1"/>
        <end position="20"/>
    </location>
</feature>
<keyword evidence="11" id="KW-0732">Signal</keyword>
<comment type="caution">
    <text evidence="13">The sequence shown here is derived from an EMBL/GenBank/DDBJ whole genome shotgun (WGS) entry which is preliminary data.</text>
</comment>
<feature type="non-terminal residue" evidence="13">
    <location>
        <position position="1"/>
    </location>
</feature>
<evidence type="ECO:0000256" key="1">
    <source>
        <dbReference type="ARBA" id="ARBA00004383"/>
    </source>
</evidence>
<keyword evidence="7" id="KW-0653">Protein transport</keyword>
<dbReference type="NCBIfam" id="TIGR01352">
    <property type="entry name" value="tonB_Cterm"/>
    <property type="match status" value="1"/>
</dbReference>
<dbReference type="Proteomes" id="UP000029391">
    <property type="component" value="Unassembled WGS sequence"/>
</dbReference>
<accession>A0A091BXI6</accession>